<sequence>MSSFSSDESDENQPLDFPRVWNFLQQNVPNLSEHFTKQEVAKYSVIHAAFDTARAQDRRERKELRRRRKEEIEFQKHLVALSAFGVEGIGDDNMVLDTPQQDTGDTSIEGLQPYSAEQTRHQFKHQAPQRQLAERSSTMSKPALPSNSATDKEAEIFNSKEKADGQPEKTSAPTKVFNSKKKANGQPVKTPAPHDAVFAKNIASQGGYYDEYTLRFPDFYPDGTHDRNICKVAGKEDTKPNLAWAHQTNNGWSRCYGVFQCPHFGQSNVNNPTDEGVSDSKHNDDGTKICWTRERPRIPRRGAKKDNDTFKHEDLVYVPCKAKWQIIDAGNEWKLHHVGGHNHAAPEASGPSQYGHHKIEELVRQNPQMTPIQLVAGRCGRQTTTPASELDPKGLHKGYVSKARADVLRSDFEKKTGAKSGLGPHHIDATFQYFRKHHTEEAELYVVKGTVAPVQAIQICSPTMCKLIKSAANPWQTDTVEGVVDPTYFKGEINITITSTWDNNQQSQVPLLAIPMALRPPLSIKRAGATANLCIIARAWPAEVSEPLITSLLWKPAATEVRCGIELSPCSAACPSGTIYTSFWPDICVGLLGGTSAAPLSVGLPFEFGFADQTTPLPG</sequence>
<dbReference type="AlphaFoldDB" id="K0R743"/>
<evidence type="ECO:0000313" key="2">
    <source>
        <dbReference type="EMBL" id="EJK49188.1"/>
    </source>
</evidence>
<name>K0R743_THAOC</name>
<feature type="compositionally biased region" description="Polar residues" evidence="1">
    <location>
        <begin position="168"/>
        <end position="177"/>
    </location>
</feature>
<accession>K0R743</accession>
<evidence type="ECO:0000313" key="3">
    <source>
        <dbReference type="Proteomes" id="UP000266841"/>
    </source>
</evidence>
<keyword evidence="3" id="KW-1185">Reference proteome</keyword>
<evidence type="ECO:0000256" key="1">
    <source>
        <dbReference type="SAM" id="MobiDB-lite"/>
    </source>
</evidence>
<feature type="compositionally biased region" description="Polar residues" evidence="1">
    <location>
        <begin position="134"/>
        <end position="149"/>
    </location>
</feature>
<dbReference type="Proteomes" id="UP000266841">
    <property type="component" value="Unassembled WGS sequence"/>
</dbReference>
<comment type="caution">
    <text evidence="2">The sequence shown here is derived from an EMBL/GenBank/DDBJ whole genome shotgun (WGS) entry which is preliminary data.</text>
</comment>
<proteinExistence type="predicted"/>
<feature type="region of interest" description="Disordered" evidence="1">
    <location>
        <begin position="117"/>
        <end position="192"/>
    </location>
</feature>
<reference evidence="2 3" key="1">
    <citation type="journal article" date="2012" name="Genome Biol.">
        <title>Genome and low-iron response of an oceanic diatom adapted to chronic iron limitation.</title>
        <authorList>
            <person name="Lommer M."/>
            <person name="Specht M."/>
            <person name="Roy A.S."/>
            <person name="Kraemer L."/>
            <person name="Andreson R."/>
            <person name="Gutowska M.A."/>
            <person name="Wolf J."/>
            <person name="Bergner S.V."/>
            <person name="Schilhabel M.B."/>
            <person name="Klostermeier U.C."/>
            <person name="Beiko R.G."/>
            <person name="Rosenstiel P."/>
            <person name="Hippler M."/>
            <person name="Laroche J."/>
        </authorList>
    </citation>
    <scope>NUCLEOTIDE SEQUENCE [LARGE SCALE GENOMIC DNA]</scope>
    <source>
        <strain evidence="2 3">CCMP1005</strain>
    </source>
</reference>
<feature type="compositionally biased region" description="Basic and acidic residues" evidence="1">
    <location>
        <begin position="150"/>
        <end position="167"/>
    </location>
</feature>
<gene>
    <name evidence="2" type="ORF">THAOC_31964</name>
</gene>
<dbReference type="EMBL" id="AGNL01045042">
    <property type="protein sequence ID" value="EJK49188.1"/>
    <property type="molecule type" value="Genomic_DNA"/>
</dbReference>
<protein>
    <submittedName>
        <fullName evidence="2">Uncharacterized protein</fullName>
    </submittedName>
</protein>
<organism evidence="2 3">
    <name type="scientific">Thalassiosira oceanica</name>
    <name type="common">Marine diatom</name>
    <dbReference type="NCBI Taxonomy" id="159749"/>
    <lineage>
        <taxon>Eukaryota</taxon>
        <taxon>Sar</taxon>
        <taxon>Stramenopiles</taxon>
        <taxon>Ochrophyta</taxon>
        <taxon>Bacillariophyta</taxon>
        <taxon>Coscinodiscophyceae</taxon>
        <taxon>Thalassiosirophycidae</taxon>
        <taxon>Thalassiosirales</taxon>
        <taxon>Thalassiosiraceae</taxon>
        <taxon>Thalassiosira</taxon>
    </lineage>
</organism>